<dbReference type="Gene3D" id="3.30.70.3040">
    <property type="match status" value="1"/>
</dbReference>
<dbReference type="EMBL" id="PVMZ01000017">
    <property type="protein sequence ID" value="PRX17001.1"/>
    <property type="molecule type" value="Genomic_DNA"/>
</dbReference>
<sequence length="168" mass="18195">MIETAESPESAPAAPPRRSWPGLLALSGASLLAGVAVTVAVLLLAGWRHVPVHRFEVVLVLQAQVSSGQREEIVAEVMRAMPGENTVTLVTREEQFEAFRQDWESNGNGPLPDSVTPALSREQLKVSVSGRGFDCALVREFQDRGEVDQVSVTRWDGGTGRKSVMGCR</sequence>
<evidence type="ECO:0000313" key="3">
    <source>
        <dbReference type="Proteomes" id="UP000239415"/>
    </source>
</evidence>
<dbReference type="RefSeq" id="WP_106325804.1">
    <property type="nucleotide sequence ID" value="NZ_BOMO01000174.1"/>
</dbReference>
<keyword evidence="3" id="KW-1185">Reference proteome</keyword>
<proteinExistence type="predicted"/>
<keyword evidence="1" id="KW-1133">Transmembrane helix</keyword>
<dbReference type="OrthoDB" id="9810250at2"/>
<feature type="transmembrane region" description="Helical" evidence="1">
    <location>
        <begin position="20"/>
        <end position="45"/>
    </location>
</feature>
<name>A0A2T0K2F5_9ACTN</name>
<protein>
    <recommendedName>
        <fullName evidence="4">FtsX extracellular domain-containing protein</fullName>
    </recommendedName>
</protein>
<comment type="caution">
    <text evidence="2">The sequence shown here is derived from an EMBL/GenBank/DDBJ whole genome shotgun (WGS) entry which is preliminary data.</text>
</comment>
<keyword evidence="1" id="KW-0472">Membrane</keyword>
<evidence type="ECO:0000256" key="1">
    <source>
        <dbReference type="SAM" id="Phobius"/>
    </source>
</evidence>
<keyword evidence="1" id="KW-0812">Transmembrane</keyword>
<organism evidence="2 3">
    <name type="scientific">Actinoplanes italicus</name>
    <dbReference type="NCBI Taxonomy" id="113567"/>
    <lineage>
        <taxon>Bacteria</taxon>
        <taxon>Bacillati</taxon>
        <taxon>Actinomycetota</taxon>
        <taxon>Actinomycetes</taxon>
        <taxon>Micromonosporales</taxon>
        <taxon>Micromonosporaceae</taxon>
        <taxon>Actinoplanes</taxon>
    </lineage>
</organism>
<accession>A0A2T0K2F5</accession>
<dbReference type="AlphaFoldDB" id="A0A2T0K2F5"/>
<dbReference type="Proteomes" id="UP000239415">
    <property type="component" value="Unassembled WGS sequence"/>
</dbReference>
<reference evidence="2 3" key="1">
    <citation type="submission" date="2018-03" db="EMBL/GenBank/DDBJ databases">
        <title>Genomic Encyclopedia of Archaeal and Bacterial Type Strains, Phase II (KMG-II): from individual species to whole genera.</title>
        <authorList>
            <person name="Goeker M."/>
        </authorList>
    </citation>
    <scope>NUCLEOTIDE SEQUENCE [LARGE SCALE GENOMIC DNA]</scope>
    <source>
        <strain evidence="2 3">DSM 43146</strain>
    </source>
</reference>
<gene>
    <name evidence="2" type="ORF">CLV67_11758</name>
</gene>
<evidence type="ECO:0008006" key="4">
    <source>
        <dbReference type="Google" id="ProtNLM"/>
    </source>
</evidence>
<evidence type="ECO:0000313" key="2">
    <source>
        <dbReference type="EMBL" id="PRX17001.1"/>
    </source>
</evidence>